<dbReference type="AlphaFoldDB" id="A0A5J9WPT6"/>
<feature type="non-terminal residue" evidence="1">
    <location>
        <position position="1"/>
    </location>
</feature>
<accession>A0A5J9WPT6</accession>
<gene>
    <name evidence="1" type="ORF">EJB05_01478</name>
</gene>
<dbReference type="EMBL" id="RWGY01000002">
    <property type="protein sequence ID" value="TVU50121.1"/>
    <property type="molecule type" value="Genomic_DNA"/>
</dbReference>
<protein>
    <submittedName>
        <fullName evidence="1">Uncharacterized protein</fullName>
    </submittedName>
</protein>
<comment type="caution">
    <text evidence="1">The sequence shown here is derived from an EMBL/GenBank/DDBJ whole genome shotgun (WGS) entry which is preliminary data.</text>
</comment>
<dbReference type="Gramene" id="TVU50121">
    <property type="protein sequence ID" value="TVU50121"/>
    <property type="gene ID" value="EJB05_01478"/>
</dbReference>
<organism evidence="1 2">
    <name type="scientific">Eragrostis curvula</name>
    <name type="common">weeping love grass</name>
    <dbReference type="NCBI Taxonomy" id="38414"/>
    <lineage>
        <taxon>Eukaryota</taxon>
        <taxon>Viridiplantae</taxon>
        <taxon>Streptophyta</taxon>
        <taxon>Embryophyta</taxon>
        <taxon>Tracheophyta</taxon>
        <taxon>Spermatophyta</taxon>
        <taxon>Magnoliopsida</taxon>
        <taxon>Liliopsida</taxon>
        <taxon>Poales</taxon>
        <taxon>Poaceae</taxon>
        <taxon>PACMAD clade</taxon>
        <taxon>Chloridoideae</taxon>
        <taxon>Eragrostideae</taxon>
        <taxon>Eragrostidinae</taxon>
        <taxon>Eragrostis</taxon>
    </lineage>
</organism>
<evidence type="ECO:0000313" key="1">
    <source>
        <dbReference type="EMBL" id="TVU50121.1"/>
    </source>
</evidence>
<proteinExistence type="predicted"/>
<name>A0A5J9WPT6_9POAL</name>
<dbReference type="Proteomes" id="UP000324897">
    <property type="component" value="Chromosome 6"/>
</dbReference>
<sequence length="147" mass="16943">MRFEATSSSSSSYTRLFLLRHRESRDGDLALQFVNPSTLSYRYTRGCFSFGCSASKSLTWNGLGDGGAVVWRLPVRSEITHGARPRRHVMLRQIRRWCAVPSARQVLEEILQTDHQQEGKSRFKWTSDTPVVCREISIKAHYSLHRE</sequence>
<reference evidence="1 2" key="1">
    <citation type="journal article" date="2019" name="Sci. Rep.">
        <title>A high-quality genome of Eragrostis curvula grass provides insights into Poaceae evolution and supports new strategies to enhance forage quality.</title>
        <authorList>
            <person name="Carballo J."/>
            <person name="Santos B.A.C.M."/>
            <person name="Zappacosta D."/>
            <person name="Garbus I."/>
            <person name="Selva J.P."/>
            <person name="Gallo C.A."/>
            <person name="Diaz A."/>
            <person name="Albertini E."/>
            <person name="Caccamo M."/>
            <person name="Echenique V."/>
        </authorList>
    </citation>
    <scope>NUCLEOTIDE SEQUENCE [LARGE SCALE GENOMIC DNA]</scope>
    <source>
        <strain evidence="2">cv. Victoria</strain>
        <tissue evidence="1">Leaf</tissue>
    </source>
</reference>
<evidence type="ECO:0000313" key="2">
    <source>
        <dbReference type="Proteomes" id="UP000324897"/>
    </source>
</evidence>
<keyword evidence="2" id="KW-1185">Reference proteome</keyword>